<name>A0A370H989_9NOCA</name>
<evidence type="ECO:0000259" key="5">
    <source>
        <dbReference type="Pfam" id="PF05175"/>
    </source>
</evidence>
<accession>A0A370H989</accession>
<evidence type="ECO:0000256" key="3">
    <source>
        <dbReference type="ARBA" id="ARBA00022679"/>
    </source>
</evidence>
<keyword evidence="2 6" id="KW-0489">Methyltransferase</keyword>
<keyword evidence="4" id="KW-0949">S-adenosyl-L-methionine</keyword>
<proteinExistence type="inferred from homology"/>
<dbReference type="SUPFAM" id="SSF53335">
    <property type="entry name" value="S-adenosyl-L-methionine-dependent methyltransferases"/>
    <property type="match status" value="1"/>
</dbReference>
<dbReference type="CDD" id="cd02440">
    <property type="entry name" value="AdoMet_MTases"/>
    <property type="match status" value="1"/>
</dbReference>
<dbReference type="Proteomes" id="UP000255355">
    <property type="component" value="Unassembled WGS sequence"/>
</dbReference>
<organism evidence="6 7">
    <name type="scientific">Nocardia mexicana</name>
    <dbReference type="NCBI Taxonomy" id="279262"/>
    <lineage>
        <taxon>Bacteria</taxon>
        <taxon>Bacillati</taxon>
        <taxon>Actinomycetota</taxon>
        <taxon>Actinomycetes</taxon>
        <taxon>Mycobacteriales</taxon>
        <taxon>Nocardiaceae</taxon>
        <taxon>Nocardia</taxon>
    </lineage>
</organism>
<evidence type="ECO:0000256" key="2">
    <source>
        <dbReference type="ARBA" id="ARBA00022603"/>
    </source>
</evidence>
<dbReference type="PANTHER" id="PTHR45875">
    <property type="entry name" value="METHYLTRANSFERASE N6AMT1"/>
    <property type="match status" value="1"/>
</dbReference>
<dbReference type="InterPro" id="IPR052190">
    <property type="entry name" value="Euk-Arch_PrmC-MTase"/>
</dbReference>
<dbReference type="Pfam" id="PF05175">
    <property type="entry name" value="MTS"/>
    <property type="match status" value="1"/>
</dbReference>
<dbReference type="InterPro" id="IPR007848">
    <property type="entry name" value="Small_mtfrase_dom"/>
</dbReference>
<dbReference type="GO" id="GO:0032259">
    <property type="term" value="P:methylation"/>
    <property type="evidence" value="ECO:0007669"/>
    <property type="project" value="UniProtKB-KW"/>
</dbReference>
<protein>
    <submittedName>
        <fullName evidence="6">Release factor glutamine methyltransferase</fullName>
    </submittedName>
</protein>
<comment type="similarity">
    <text evidence="1">Belongs to the eukaryotic/archaeal PrmC-related family.</text>
</comment>
<dbReference type="EMBL" id="QQAZ01000003">
    <property type="protein sequence ID" value="RDI53237.1"/>
    <property type="molecule type" value="Genomic_DNA"/>
</dbReference>
<dbReference type="GO" id="GO:0008757">
    <property type="term" value="F:S-adenosylmethionine-dependent methyltransferase activity"/>
    <property type="evidence" value="ECO:0007669"/>
    <property type="project" value="TreeGrafter"/>
</dbReference>
<evidence type="ECO:0000256" key="4">
    <source>
        <dbReference type="ARBA" id="ARBA00022691"/>
    </source>
</evidence>
<comment type="caution">
    <text evidence="6">The sequence shown here is derived from an EMBL/GenBank/DDBJ whole genome shotgun (WGS) entry which is preliminary data.</text>
</comment>
<keyword evidence="7" id="KW-1185">Reference proteome</keyword>
<dbReference type="GO" id="GO:0003676">
    <property type="term" value="F:nucleic acid binding"/>
    <property type="evidence" value="ECO:0007669"/>
    <property type="project" value="InterPro"/>
</dbReference>
<dbReference type="GO" id="GO:0008170">
    <property type="term" value="F:N-methyltransferase activity"/>
    <property type="evidence" value="ECO:0007669"/>
    <property type="project" value="UniProtKB-ARBA"/>
</dbReference>
<dbReference type="AlphaFoldDB" id="A0A370H989"/>
<feature type="domain" description="Methyltransferase small" evidence="5">
    <location>
        <begin position="7"/>
        <end position="108"/>
    </location>
</feature>
<gene>
    <name evidence="6" type="ORF">DFR68_103625</name>
</gene>
<dbReference type="PANTHER" id="PTHR45875:SF1">
    <property type="entry name" value="METHYLTRANSFERASE N6AMT1"/>
    <property type="match status" value="1"/>
</dbReference>
<dbReference type="GO" id="GO:0008276">
    <property type="term" value="F:protein methyltransferase activity"/>
    <property type="evidence" value="ECO:0007669"/>
    <property type="project" value="TreeGrafter"/>
</dbReference>
<keyword evidence="3 6" id="KW-0808">Transferase</keyword>
<dbReference type="OrthoDB" id="8746524at2"/>
<reference evidence="6 7" key="1">
    <citation type="submission" date="2018-07" db="EMBL/GenBank/DDBJ databases">
        <title>Genomic Encyclopedia of Type Strains, Phase IV (KMG-IV): sequencing the most valuable type-strain genomes for metagenomic binning, comparative biology and taxonomic classification.</title>
        <authorList>
            <person name="Goeker M."/>
        </authorList>
    </citation>
    <scope>NUCLEOTIDE SEQUENCE [LARGE SCALE GENOMIC DNA]</scope>
    <source>
        <strain evidence="6 7">DSM 44952</strain>
    </source>
</reference>
<evidence type="ECO:0000313" key="6">
    <source>
        <dbReference type="EMBL" id="RDI53237.1"/>
    </source>
</evidence>
<dbReference type="Gene3D" id="3.40.50.150">
    <property type="entry name" value="Vaccinia Virus protein VP39"/>
    <property type="match status" value="1"/>
</dbReference>
<evidence type="ECO:0000313" key="7">
    <source>
        <dbReference type="Proteomes" id="UP000255355"/>
    </source>
</evidence>
<dbReference type="STRING" id="1210089.GCA_001613165_00206"/>
<dbReference type="PROSITE" id="PS00092">
    <property type="entry name" value="N6_MTASE"/>
    <property type="match status" value="1"/>
</dbReference>
<sequence length="219" mass="23383">MILVRAPGVYRPQEDTRLLIRAMAAAAIPRGGTMLDVCTGSGAVAVAAALLGGAEHVTAVDISRSALISAWLNSRLRRTRIELLHGEFAEVLGHRRFDVVLANPPYVPGPVPTPTYGPARAWEAGPAGRAVLDPLCRILPNLLNPKGIGLIVHSSLCDVDATVRDLRDGGLKAAIVAREINEFGPVLRARAPWLESAGLIEPGQRYEELVVVRADRTAT</sequence>
<dbReference type="InterPro" id="IPR002052">
    <property type="entry name" value="DNA_methylase_N6_adenine_CS"/>
</dbReference>
<dbReference type="InterPro" id="IPR029063">
    <property type="entry name" value="SAM-dependent_MTases_sf"/>
</dbReference>
<dbReference type="GO" id="GO:0035657">
    <property type="term" value="C:eRF1 methyltransferase complex"/>
    <property type="evidence" value="ECO:0007669"/>
    <property type="project" value="TreeGrafter"/>
</dbReference>
<evidence type="ECO:0000256" key="1">
    <source>
        <dbReference type="ARBA" id="ARBA00006149"/>
    </source>
</evidence>